<evidence type="ECO:0000256" key="5">
    <source>
        <dbReference type="ARBA" id="ARBA00023136"/>
    </source>
</evidence>
<dbReference type="EMBL" id="JAWDGP010005075">
    <property type="protein sequence ID" value="KAK3759773.1"/>
    <property type="molecule type" value="Genomic_DNA"/>
</dbReference>
<feature type="transmembrane region" description="Helical" evidence="7">
    <location>
        <begin position="561"/>
        <end position="581"/>
    </location>
</feature>
<evidence type="ECO:0000313" key="9">
    <source>
        <dbReference type="Proteomes" id="UP001283361"/>
    </source>
</evidence>
<reference evidence="8" key="1">
    <citation type="journal article" date="2023" name="G3 (Bethesda)">
        <title>A reference genome for the long-term kleptoplast-retaining sea slug Elysia crispata morphotype clarki.</title>
        <authorList>
            <person name="Eastman K.E."/>
            <person name="Pendleton A.L."/>
            <person name="Shaikh M.A."/>
            <person name="Suttiyut T."/>
            <person name="Ogas R."/>
            <person name="Tomko P."/>
            <person name="Gavelis G."/>
            <person name="Widhalm J.R."/>
            <person name="Wisecaver J.H."/>
        </authorList>
    </citation>
    <scope>NUCLEOTIDE SEQUENCE</scope>
    <source>
        <strain evidence="8">ECLA1</strain>
    </source>
</reference>
<dbReference type="PANTHER" id="PTHR11119">
    <property type="entry name" value="XANTHINE-URACIL / VITAMIN C PERMEASE FAMILY MEMBER"/>
    <property type="match status" value="1"/>
</dbReference>
<evidence type="ECO:0000256" key="4">
    <source>
        <dbReference type="ARBA" id="ARBA00022989"/>
    </source>
</evidence>
<gene>
    <name evidence="8" type="ORF">RRG08_041730</name>
</gene>
<evidence type="ECO:0000256" key="2">
    <source>
        <dbReference type="ARBA" id="ARBA00008821"/>
    </source>
</evidence>
<feature type="transmembrane region" description="Helical" evidence="7">
    <location>
        <begin position="219"/>
        <end position="241"/>
    </location>
</feature>
<feature type="transmembrane region" description="Helical" evidence="7">
    <location>
        <begin position="317"/>
        <end position="343"/>
    </location>
</feature>
<keyword evidence="3 7" id="KW-0812">Transmembrane</keyword>
<feature type="transmembrane region" description="Helical" evidence="7">
    <location>
        <begin position="96"/>
        <end position="124"/>
    </location>
</feature>
<dbReference type="Proteomes" id="UP001283361">
    <property type="component" value="Unassembled WGS sequence"/>
</dbReference>
<feature type="transmembrane region" description="Helical" evidence="7">
    <location>
        <begin position="248"/>
        <end position="270"/>
    </location>
</feature>
<proteinExistence type="inferred from homology"/>
<comment type="subcellular location">
    <subcellularLocation>
        <location evidence="1">Membrane</location>
        <topology evidence="1">Multi-pass membrane protein</topology>
    </subcellularLocation>
</comment>
<feature type="transmembrane region" description="Helical" evidence="7">
    <location>
        <begin position="377"/>
        <end position="399"/>
    </location>
</feature>
<name>A0AAE0YYV1_9GAST</name>
<evidence type="ECO:0008006" key="10">
    <source>
        <dbReference type="Google" id="ProtNLM"/>
    </source>
</evidence>
<feature type="transmembrane region" description="Helical" evidence="7">
    <location>
        <begin position="136"/>
        <end position="156"/>
    </location>
</feature>
<evidence type="ECO:0000256" key="1">
    <source>
        <dbReference type="ARBA" id="ARBA00004141"/>
    </source>
</evidence>
<evidence type="ECO:0000256" key="3">
    <source>
        <dbReference type="ARBA" id="ARBA00022692"/>
    </source>
</evidence>
<evidence type="ECO:0000256" key="6">
    <source>
        <dbReference type="SAM" id="MobiDB-lite"/>
    </source>
</evidence>
<dbReference type="Pfam" id="PF00860">
    <property type="entry name" value="Xan_ur_permease"/>
    <property type="match status" value="1"/>
</dbReference>
<dbReference type="GO" id="GO:0022857">
    <property type="term" value="F:transmembrane transporter activity"/>
    <property type="evidence" value="ECO:0007669"/>
    <property type="project" value="InterPro"/>
</dbReference>
<evidence type="ECO:0000313" key="8">
    <source>
        <dbReference type="EMBL" id="KAK3759773.1"/>
    </source>
</evidence>
<protein>
    <recommendedName>
        <fullName evidence="10">Solute carrier family 23 member 2</fullName>
    </recommendedName>
</protein>
<feature type="transmembrane region" description="Helical" evidence="7">
    <location>
        <begin position="276"/>
        <end position="296"/>
    </location>
</feature>
<dbReference type="GO" id="GO:0016020">
    <property type="term" value="C:membrane"/>
    <property type="evidence" value="ECO:0007669"/>
    <property type="project" value="UniProtKB-SubCell"/>
</dbReference>
<feature type="transmembrane region" description="Helical" evidence="7">
    <location>
        <begin position="493"/>
        <end position="512"/>
    </location>
</feature>
<feature type="compositionally biased region" description="Polar residues" evidence="6">
    <location>
        <begin position="32"/>
        <end position="41"/>
    </location>
</feature>
<keyword evidence="9" id="KW-1185">Reference proteome</keyword>
<comment type="caution">
    <text evidence="8">The sequence shown here is derived from an EMBL/GenBank/DDBJ whole genome shotgun (WGS) entry which is preliminary data.</text>
</comment>
<feature type="region of interest" description="Disordered" evidence="6">
    <location>
        <begin position="27"/>
        <end position="53"/>
    </location>
</feature>
<comment type="similarity">
    <text evidence="2">Belongs to the nucleobase:cation symporter-2 (NCS2) (TC 2.A.40) family.</text>
</comment>
<keyword evidence="5 7" id="KW-0472">Membrane</keyword>
<organism evidence="8 9">
    <name type="scientific">Elysia crispata</name>
    <name type="common">lettuce slug</name>
    <dbReference type="NCBI Taxonomy" id="231223"/>
    <lineage>
        <taxon>Eukaryota</taxon>
        <taxon>Metazoa</taxon>
        <taxon>Spiralia</taxon>
        <taxon>Lophotrochozoa</taxon>
        <taxon>Mollusca</taxon>
        <taxon>Gastropoda</taxon>
        <taxon>Heterobranchia</taxon>
        <taxon>Euthyneura</taxon>
        <taxon>Panpulmonata</taxon>
        <taxon>Sacoglossa</taxon>
        <taxon>Placobranchoidea</taxon>
        <taxon>Plakobranchidae</taxon>
        <taxon>Elysia</taxon>
    </lineage>
</organism>
<sequence length="646" mass="70085">MEENKSKTAETNSILIECNDFAHRFSEHNEHSSSGTSNSVITGDPSREVELSESRDLAGDILLRDRGLSDEVNEVETETERFTPLHYNVSECPPPYLLVLFALQQALLCVSAPVSVTLVVAEVVCAQRDEAIKAHIISASMLMCGVATFLMSTFGVRLPIFQGPTSIYLVPLLVMSTSSEWQCPKIYEDVTGPDNTTTLLAETGNDTATPVRELIITKIAQLSGSLVLVGIFHFLIGALGLAGIIIRFIGPVTIVPAIVLVGLYLFKLIVKFCRPSWFVASVTSILNLIFSLFLANKKTPIPFWSSAKGFHIVWFPLHQMFSVMISLLVGWGLSALLTISGFYTDDSTSEEYLARTDAKGDIISKASFFDFPYPGKLAGLSFSSAGFLSFFIATLMSVLDSIGDYSACAKVVRVPQVPKFAFNRGIAVEGLATIVCGSLGCCHATISFGQNVGAIGSTGVASRRVFQVCGVIYILCAVIGKFGAVFLTIPLPVLGGTMLVMIGLFIGVCISYLEAINLRSTRNIAIIGIGLLLGLMMPYWATTNPDKINTGVDGLDALFKILLSNPAFVGGFFACVMDNSVPGTLKERGLLEQMKELDANPSDRLTRKTDTIYLEGREVYRLPFLPEALRRSRVAKIFPVFDSIST</sequence>
<dbReference type="InterPro" id="IPR006043">
    <property type="entry name" value="NCS2"/>
</dbReference>
<feature type="transmembrane region" description="Helical" evidence="7">
    <location>
        <begin position="465"/>
        <end position="487"/>
    </location>
</feature>
<evidence type="ECO:0000256" key="7">
    <source>
        <dbReference type="SAM" id="Phobius"/>
    </source>
</evidence>
<feature type="transmembrane region" description="Helical" evidence="7">
    <location>
        <begin position="524"/>
        <end position="541"/>
    </location>
</feature>
<dbReference type="AlphaFoldDB" id="A0AAE0YYV1"/>
<keyword evidence="4 7" id="KW-1133">Transmembrane helix</keyword>
<accession>A0AAE0YYV1</accession>